<dbReference type="Pfam" id="PF06276">
    <property type="entry name" value="FhuF"/>
    <property type="match status" value="1"/>
</dbReference>
<gene>
    <name evidence="4" type="ORF">ORQ98_12675</name>
</gene>
<sequence>MSQQALHSYWGIVNQIMVAKIISELAYEQAFQIKQVDFQAAKIDQLPAKADTNQIRPSEQSLFLQLESGVGYYFEGWRNIWGQYVIKPSSLSRQEIVLQQEPVNQQPASNNESAHLSVTSVATFMQDAKTELELVDESLAEHYEDMYATLVADCQLLELKKGLRADDFIKLDINQQQCLFNGHPKFVFNKGRRGWGSKDLALYAPESRQAFQLCWIAVKQENTTYAVADQWSWQKLVDSAVNTEVQVEMQAQIQHYGGHPDDYLLLPVHPWQWQNKLSTLFAELIANGEIIYLGEWGDLFLPQLSLRTLSNISRPEGLDIKLPLTIMNTSCYRGIPSRYILAGPEASSWLNKVFKQDLFLQGIGAEILQEPASAFVTHPAYNNLNQAPYRYHELLGVIWRESINEKLRNNETAILMAALMEIDEQGQSIIGAYIQASGLSPTDWLTKLFRVVVLPFYHLLCKYGVSLIAHGQNVTIILENNQPKRVLLKDFQGDMRLVDRELPESADLPASVKAATVKLPEELIIHDLQTGHFVTVLRFISPLTTALGVAEPVFYGLLGKEIKTYMAQNPELNERFERLDLFKPKILRIGLNLAKFRHQTDSSQSRMLPDMDQLLDNPLCIAEEKMTVAEITVNSDQEQTNAN</sequence>
<feature type="domain" description="Aerobactin siderophore biosynthesis IucA/IucC-like C-terminal" evidence="3">
    <location>
        <begin position="443"/>
        <end position="592"/>
    </location>
</feature>
<evidence type="ECO:0000259" key="2">
    <source>
        <dbReference type="Pfam" id="PF04183"/>
    </source>
</evidence>
<dbReference type="Gene3D" id="1.10.510.40">
    <property type="match status" value="1"/>
</dbReference>
<dbReference type="PANTHER" id="PTHR34384:SF6">
    <property type="entry name" value="STAPHYLOFERRIN B SYNTHASE"/>
    <property type="match status" value="1"/>
</dbReference>
<keyword evidence="5" id="KW-1185">Reference proteome</keyword>
<dbReference type="Gene3D" id="3.30.310.280">
    <property type="match status" value="1"/>
</dbReference>
<dbReference type="Gene3D" id="6.10.250.3370">
    <property type="match status" value="1"/>
</dbReference>
<dbReference type="InterPro" id="IPR037455">
    <property type="entry name" value="LucA/IucC-like"/>
</dbReference>
<feature type="domain" description="Aerobactin siderophore biosynthesis IucA/IucC N-terminal" evidence="2">
    <location>
        <begin position="176"/>
        <end position="420"/>
    </location>
</feature>
<reference evidence="4 5" key="1">
    <citation type="submission" date="2022-11" db="EMBL/GenBank/DDBJ databases">
        <title>Spartinivicinus poritis sp. nov., isolated from scleractinian coral Porites lutea.</title>
        <authorList>
            <person name="Zhang G."/>
            <person name="Cai L."/>
            <person name="Wei Q."/>
        </authorList>
    </citation>
    <scope>NUCLEOTIDE SEQUENCE [LARGE SCALE GENOMIC DNA]</scope>
    <source>
        <strain evidence="4 5">A2-2</strain>
    </source>
</reference>
<evidence type="ECO:0000313" key="5">
    <source>
        <dbReference type="Proteomes" id="UP001528823"/>
    </source>
</evidence>
<evidence type="ECO:0000313" key="4">
    <source>
        <dbReference type="EMBL" id="MDE1462823.1"/>
    </source>
</evidence>
<dbReference type="Pfam" id="PF04183">
    <property type="entry name" value="IucA_IucC"/>
    <property type="match status" value="1"/>
</dbReference>
<dbReference type="RefSeq" id="WP_274689174.1">
    <property type="nucleotide sequence ID" value="NZ_JAPMOU010000014.1"/>
</dbReference>
<protein>
    <submittedName>
        <fullName evidence="4">IucA/IucC family siderophore biosynthesis protein</fullName>
    </submittedName>
</protein>
<comment type="caution">
    <text evidence="4">The sequence shown here is derived from an EMBL/GenBank/DDBJ whole genome shotgun (WGS) entry which is preliminary data.</text>
</comment>
<dbReference type="InterPro" id="IPR022770">
    <property type="entry name" value="IucA/IucC-like_C"/>
</dbReference>
<organism evidence="4 5">
    <name type="scientific">Spartinivicinus poritis</name>
    <dbReference type="NCBI Taxonomy" id="2994640"/>
    <lineage>
        <taxon>Bacteria</taxon>
        <taxon>Pseudomonadati</taxon>
        <taxon>Pseudomonadota</taxon>
        <taxon>Gammaproteobacteria</taxon>
        <taxon>Oceanospirillales</taxon>
        <taxon>Zooshikellaceae</taxon>
        <taxon>Spartinivicinus</taxon>
    </lineage>
</organism>
<dbReference type="PANTHER" id="PTHR34384">
    <property type="entry name" value="L-2,3-DIAMINOPROPANOATE--CITRATE LIGASE"/>
    <property type="match status" value="1"/>
</dbReference>
<proteinExistence type="predicted"/>
<dbReference type="InterPro" id="IPR007310">
    <property type="entry name" value="Aerobactin_biosyn_IucA/IucC_N"/>
</dbReference>
<accession>A0ABT5UBL3</accession>
<name>A0ABT5UBL3_9GAMM</name>
<dbReference type="Proteomes" id="UP001528823">
    <property type="component" value="Unassembled WGS sequence"/>
</dbReference>
<dbReference type="EMBL" id="JAPMOU010000014">
    <property type="protein sequence ID" value="MDE1462823.1"/>
    <property type="molecule type" value="Genomic_DNA"/>
</dbReference>
<evidence type="ECO:0000259" key="3">
    <source>
        <dbReference type="Pfam" id="PF06276"/>
    </source>
</evidence>
<comment type="pathway">
    <text evidence="1">Siderophore biosynthesis.</text>
</comment>
<evidence type="ECO:0000256" key="1">
    <source>
        <dbReference type="ARBA" id="ARBA00004924"/>
    </source>
</evidence>